<dbReference type="GeneID" id="77399814"/>
<dbReference type="HOGENOM" id="CLU_640318_0_0_2"/>
<feature type="transmembrane region" description="Helical" evidence="1">
    <location>
        <begin position="243"/>
        <end position="263"/>
    </location>
</feature>
<feature type="transmembrane region" description="Helical" evidence="1">
    <location>
        <begin position="131"/>
        <end position="156"/>
    </location>
</feature>
<keyword evidence="1" id="KW-1133">Transmembrane helix</keyword>
<evidence type="ECO:0008006" key="4">
    <source>
        <dbReference type="Google" id="ProtNLM"/>
    </source>
</evidence>
<feature type="transmembrane region" description="Helical" evidence="1">
    <location>
        <begin position="270"/>
        <end position="291"/>
    </location>
</feature>
<evidence type="ECO:0000313" key="2">
    <source>
        <dbReference type="EMBL" id="ADL58630.1"/>
    </source>
</evidence>
<reference evidence="2 3" key="2">
    <citation type="journal article" date="2010" name="J. Bacteriol.">
        <title>Complete genome sequence of Methanothermobacter marburgensis, a methanoarchaeon model organism.</title>
        <authorList>
            <person name="Liesegang H."/>
            <person name="Kaster A.K."/>
            <person name="Wiezer A."/>
            <person name="Goenrich M."/>
            <person name="Wollherr A."/>
            <person name="Seedorf H."/>
            <person name="Gottschalk G."/>
            <person name="Thauer R.K."/>
        </authorList>
    </citation>
    <scope>NUCLEOTIDE SEQUENCE [LARGE SCALE GENOMIC DNA]</scope>
    <source>
        <strain evidence="3">ATCC BAA-927 / DSM 2133 / JCM 14651 / NBRC 100331 / OCM 82 / Marburg</strain>
    </source>
</reference>
<gene>
    <name evidence="2" type="ordered locus">MTBMA_c10360</name>
</gene>
<dbReference type="EMBL" id="CP001710">
    <property type="protein sequence ID" value="ADL58630.1"/>
    <property type="molecule type" value="Genomic_DNA"/>
</dbReference>
<feature type="transmembrane region" description="Helical" evidence="1">
    <location>
        <begin position="168"/>
        <end position="187"/>
    </location>
</feature>
<dbReference type="RefSeq" id="WP_013295853.1">
    <property type="nucleotide sequence ID" value="NC_014408.1"/>
</dbReference>
<dbReference type="GeneID" id="9704744"/>
<reference key="1">
    <citation type="submission" date="2009-08" db="EMBL/GenBank/DDBJ databases">
        <title>The genome sequence of Methanothermobacter marburgensis.</title>
        <authorList>
            <person name="Kaster A."/>
            <person name="Seedorf H."/>
            <person name="Goenrich M."/>
            <person name="Wiezer A."/>
            <person name="Liesegang H."/>
            <person name="Thauer R."/>
            <person name="Gottschalk G."/>
        </authorList>
    </citation>
    <scope>NUCLEOTIDE SEQUENCE</scope>
    <source>
        <strain>Marburg</strain>
    </source>
</reference>
<sequence length="422" mass="47605">MSHLYNAARNLCRKVEFNVRKALIFKLMLGVFLTVEEIWLKSFFRRIFPSSNFMNFLKKSRILRNHIFSPPAFIVFFSVFMGLAAIPVTGLLHVNIITGFVCFFVFSMVIPDRILRGNRYLKVDREDIRSIGLTLFLIGFAFFAITITSVNGIPLMKPALRYLLNPRLTIPSFLMIPGTALLSSYIIDEMQKKRIERPAARFRVMILNIICIFLLALLGYRTPLVAVILITVIMGYYTELFEVWEVLGFLMVTLLVIMGIGYFRSVEEYSLSNLSALTFLQMRAAFTMGVLDRLSTLSGMTGVMHGKLTLSMVPGLGSGPRTLIGKLICWRTGVTITPTIFGQMIVEFGTAGVAAGMSLLGLILGLGYRIMQKTRDSFYVMLYSLIMAYCLISVETGILDQLVVIYILSAAIVYLYNIYLNL</sequence>
<keyword evidence="1" id="KW-0812">Transmembrane</keyword>
<feature type="transmembrane region" description="Helical" evidence="1">
    <location>
        <begin position="402"/>
        <end position="420"/>
    </location>
</feature>
<dbReference type="InterPro" id="IPR002760">
    <property type="entry name" value="O_anti_polymase"/>
</dbReference>
<dbReference type="Proteomes" id="UP000000345">
    <property type="component" value="Chromosome"/>
</dbReference>
<dbReference type="PaxDb" id="79929-MTBMA_c10360"/>
<feature type="transmembrane region" description="Helical" evidence="1">
    <location>
        <begin position="340"/>
        <end position="366"/>
    </location>
</feature>
<feature type="transmembrane region" description="Helical" evidence="1">
    <location>
        <begin position="65"/>
        <end position="86"/>
    </location>
</feature>
<dbReference type="OrthoDB" id="82276at2157"/>
<feature type="transmembrane region" description="Helical" evidence="1">
    <location>
        <begin position="92"/>
        <end position="110"/>
    </location>
</feature>
<dbReference type="Pfam" id="PF01901">
    <property type="entry name" value="O_anti_polymase"/>
    <property type="match status" value="1"/>
</dbReference>
<dbReference type="KEGG" id="mmg:MTBMA_c10360"/>
<accession>D9PWN2</accession>
<keyword evidence="3" id="KW-1185">Reference proteome</keyword>
<dbReference type="NCBIfam" id="TIGR04370">
    <property type="entry name" value="glyco_rpt_poly"/>
    <property type="match status" value="1"/>
</dbReference>
<feature type="transmembrane region" description="Helical" evidence="1">
    <location>
        <begin position="378"/>
        <end position="396"/>
    </location>
</feature>
<keyword evidence="1" id="KW-0472">Membrane</keyword>
<organism evidence="2 3">
    <name type="scientific">Methanothermobacter marburgensis (strain ATCC BAA-927 / DSM 2133 / JCM 14651 / NBRC 100331 / OCM 82 / Marburg)</name>
    <name type="common">Methanobacterium thermoautotrophicum</name>
    <dbReference type="NCBI Taxonomy" id="79929"/>
    <lineage>
        <taxon>Archaea</taxon>
        <taxon>Methanobacteriati</taxon>
        <taxon>Methanobacteriota</taxon>
        <taxon>Methanomada group</taxon>
        <taxon>Methanobacteria</taxon>
        <taxon>Methanobacteriales</taxon>
        <taxon>Methanobacteriaceae</taxon>
        <taxon>Methanothermobacter</taxon>
    </lineage>
</organism>
<protein>
    <recommendedName>
        <fullName evidence="4">Oligosaccharide repeat unit polymerase</fullName>
    </recommendedName>
</protein>
<proteinExistence type="predicted"/>
<name>D9PWN2_METTM</name>
<feature type="transmembrane region" description="Helical" evidence="1">
    <location>
        <begin position="207"/>
        <end position="237"/>
    </location>
</feature>
<dbReference type="AlphaFoldDB" id="D9PWN2"/>
<evidence type="ECO:0000313" key="3">
    <source>
        <dbReference type="Proteomes" id="UP000000345"/>
    </source>
</evidence>
<evidence type="ECO:0000256" key="1">
    <source>
        <dbReference type="SAM" id="Phobius"/>
    </source>
</evidence>